<sequence length="70" mass="8088">MCLYNYNNKSENEPNLNGEEFNLLSQIYKCLEMNDTNTAKKLTNELMSLQSSEENIQVLKEAINSLNNLQ</sequence>
<keyword evidence="2" id="KW-1185">Reference proteome</keyword>
<protein>
    <submittedName>
        <fullName evidence="1">Uncharacterized protein</fullName>
    </submittedName>
</protein>
<proteinExistence type="predicted"/>
<dbReference type="Proteomes" id="UP000243494">
    <property type="component" value="Unassembled WGS sequence"/>
</dbReference>
<dbReference type="EMBL" id="NOJZ02000022">
    <property type="protein sequence ID" value="RDY22957.1"/>
    <property type="molecule type" value="Genomic_DNA"/>
</dbReference>
<accession>A0A371IR50</accession>
<organism evidence="1 2">
    <name type="scientific">Romboutsia maritimum</name>
    <dbReference type="NCBI Taxonomy" id="2020948"/>
    <lineage>
        <taxon>Bacteria</taxon>
        <taxon>Bacillati</taxon>
        <taxon>Bacillota</taxon>
        <taxon>Clostridia</taxon>
        <taxon>Peptostreptococcales</taxon>
        <taxon>Peptostreptococcaceae</taxon>
        <taxon>Romboutsia</taxon>
    </lineage>
</organism>
<reference evidence="1 2" key="1">
    <citation type="journal article" date="2017" name="Genome Announc.">
        <title>Draft Genome Sequence of Romboutsia maritimum sp. nov. Strain CCRI-22766(T), Isolated from Coastal Estuarine Mud.</title>
        <authorList>
            <person name="Maheux A.F."/>
            <person name="Boudreau D.K."/>
            <person name="Berube E."/>
            <person name="Boissinot M."/>
            <person name="Raymond F."/>
            <person name="Brodeur S."/>
            <person name="Corbeil J."/>
            <person name="Brightwell G."/>
            <person name="Broda D."/>
            <person name="Omar R.F."/>
            <person name="Bergeron M.G."/>
        </authorList>
    </citation>
    <scope>NUCLEOTIDE SEQUENCE [LARGE SCALE GENOMIC DNA]</scope>
    <source>
        <strain evidence="1 2">CCRI-22766</strain>
    </source>
</reference>
<evidence type="ECO:0000313" key="2">
    <source>
        <dbReference type="Proteomes" id="UP000243494"/>
    </source>
</evidence>
<dbReference type="OrthoDB" id="1757677at2"/>
<dbReference type="RefSeq" id="WP_095405815.1">
    <property type="nucleotide sequence ID" value="NZ_NOJZ02000022.1"/>
</dbReference>
<name>A0A371IR50_9FIRM</name>
<comment type="caution">
    <text evidence="1">The sequence shown here is derived from an EMBL/GenBank/DDBJ whole genome shotgun (WGS) entry which is preliminary data.</text>
</comment>
<gene>
    <name evidence="1" type="ORF">CHF27_010655</name>
</gene>
<evidence type="ECO:0000313" key="1">
    <source>
        <dbReference type="EMBL" id="RDY22957.1"/>
    </source>
</evidence>
<dbReference type="AlphaFoldDB" id="A0A371IR50"/>